<reference evidence="17" key="1">
    <citation type="journal article" date="2023" name="Science">
        <title>Elucidation of the pathway for biosynthesis of saponin adjuvants from the soapbark tree.</title>
        <authorList>
            <person name="Reed J."/>
            <person name="Orme A."/>
            <person name="El-Demerdash A."/>
            <person name="Owen C."/>
            <person name="Martin L.B.B."/>
            <person name="Misra R.C."/>
            <person name="Kikuchi S."/>
            <person name="Rejzek M."/>
            <person name="Martin A.C."/>
            <person name="Harkess A."/>
            <person name="Leebens-Mack J."/>
            <person name="Louveau T."/>
            <person name="Stephenson M.J."/>
            <person name="Osbourn A."/>
        </authorList>
    </citation>
    <scope>NUCLEOTIDE SEQUENCE</scope>
    <source>
        <strain evidence="17">S10</strain>
    </source>
</reference>
<evidence type="ECO:0000259" key="15">
    <source>
        <dbReference type="PROSITE" id="PS50199"/>
    </source>
</evidence>
<dbReference type="Pfam" id="PF19422">
    <property type="entry name" value="Ariadne"/>
    <property type="match status" value="1"/>
</dbReference>
<evidence type="ECO:0000256" key="7">
    <source>
        <dbReference type="ARBA" id="ARBA00022679"/>
    </source>
</evidence>
<proteinExistence type="inferred from homology"/>
<dbReference type="InterPro" id="IPR031127">
    <property type="entry name" value="E3_UB_ligase_RBR"/>
</dbReference>
<dbReference type="InterPro" id="IPR044066">
    <property type="entry name" value="TRIAD_supradom"/>
</dbReference>
<comment type="pathway">
    <text evidence="4">Protein modification; protein ubiquitination.</text>
</comment>
<dbReference type="PROSITE" id="PS51873">
    <property type="entry name" value="TRIAD"/>
    <property type="match status" value="1"/>
</dbReference>
<keyword evidence="8" id="KW-0479">Metal-binding</keyword>
<comment type="similarity">
    <text evidence="5">Belongs to the RBR family. Ariadne subfamily.</text>
</comment>
<accession>A0AAD7LC32</accession>
<evidence type="ECO:0000256" key="12">
    <source>
        <dbReference type="ARBA" id="ARBA00022833"/>
    </source>
</evidence>
<organism evidence="17 18">
    <name type="scientific">Quillaja saponaria</name>
    <name type="common">Soap bark tree</name>
    <dbReference type="NCBI Taxonomy" id="32244"/>
    <lineage>
        <taxon>Eukaryota</taxon>
        <taxon>Viridiplantae</taxon>
        <taxon>Streptophyta</taxon>
        <taxon>Embryophyta</taxon>
        <taxon>Tracheophyta</taxon>
        <taxon>Spermatophyta</taxon>
        <taxon>Magnoliopsida</taxon>
        <taxon>eudicotyledons</taxon>
        <taxon>Gunneridae</taxon>
        <taxon>Pentapetalae</taxon>
        <taxon>rosids</taxon>
        <taxon>fabids</taxon>
        <taxon>Fabales</taxon>
        <taxon>Quillajaceae</taxon>
        <taxon>Quillaja</taxon>
    </lineage>
</organism>
<keyword evidence="7 17" id="KW-0808">Transferase</keyword>
<dbReference type="FunFam" id="1.20.120.1750:FF:000027">
    <property type="entry name" value="RBR-type E3 ubiquitin transferase"/>
    <property type="match status" value="1"/>
</dbReference>
<dbReference type="EMBL" id="JARAOO010000010">
    <property type="protein sequence ID" value="KAJ7954535.1"/>
    <property type="molecule type" value="Genomic_DNA"/>
</dbReference>
<evidence type="ECO:0000256" key="1">
    <source>
        <dbReference type="ARBA" id="ARBA00001798"/>
    </source>
</evidence>
<keyword evidence="11" id="KW-0833">Ubl conjugation pathway</keyword>
<dbReference type="CDD" id="cd20346">
    <property type="entry name" value="BRcat_RBR_ANKIB1"/>
    <property type="match status" value="1"/>
</dbReference>
<sequence>MDPMDYFSDSESLNNSSYNNSHGLYVSDDDEDDSISSSISHHHVKNKNNNFSFLKESDILRLQEDDISRVSSALAISPVVATILLVRFNWNVCETQDAWFSNQDTLAKSVGLLENPNLNSPINSTTCGICFESFSFDGVNSAACGHPYCTSCWKSYISVAIDSGPGCLTLKCPQPSCVVFVGKDMIDLLGSQKEKDKYQHYLLRSYVEQNKKIKWCPSPGCEYAVKSDDGNVNYDVSCLCSFMFCWNCSEDAHRPVNCDTVAKWVLKNTSEAENTKWISAYCKPCPKCKRPIEKNHGCNHMTCTHPCNFQFCWICLEGLTKHTSCNTYLKSEELEEEEKQKHMAQSELKRYSHYYERWANNEHSRQKAISDFHELKRVQCEKLTLTQAQTVSQLMFITEAWQQIVECRRVLKWSYAYGYYLQDDMPVKKQLFEYLQSEAEVGLERLHQCAEEELNAFLSAEKQSIKEFLDYKNKLTRLTQVTKNYFENLVGALENGLSEVYCQYQGGGLVAELNENDHWMCERCTLFNAISATTCKACDLPMMIKTAKN</sequence>
<feature type="domain" description="RING-type" evidence="16">
    <location>
        <begin position="123"/>
        <end position="329"/>
    </location>
</feature>
<evidence type="ECO:0000259" key="16">
    <source>
        <dbReference type="PROSITE" id="PS51873"/>
    </source>
</evidence>
<dbReference type="InterPro" id="IPR013083">
    <property type="entry name" value="Znf_RING/FYVE/PHD"/>
</dbReference>
<dbReference type="PROSITE" id="PS01358">
    <property type="entry name" value="ZF_RANBP2_1"/>
    <property type="match status" value="1"/>
</dbReference>
<comment type="function">
    <text evidence="3">Might act as an E3 ubiquitin-protein ligase, or as part of E3 complex, which accepts ubiquitin from specific E2 ubiquitin-conjugating enzymes and then transfers it to substrates.</text>
</comment>
<dbReference type="InterPro" id="IPR054694">
    <property type="entry name" value="Parkin-like_IBR"/>
</dbReference>
<dbReference type="Pfam" id="PF01485">
    <property type="entry name" value="IBR"/>
    <property type="match status" value="1"/>
</dbReference>
<dbReference type="InterPro" id="IPR001876">
    <property type="entry name" value="Znf_RanBP2"/>
</dbReference>
<evidence type="ECO:0000256" key="4">
    <source>
        <dbReference type="ARBA" id="ARBA00004906"/>
    </source>
</evidence>
<keyword evidence="9" id="KW-0677">Repeat</keyword>
<evidence type="ECO:0000313" key="18">
    <source>
        <dbReference type="Proteomes" id="UP001163823"/>
    </source>
</evidence>
<evidence type="ECO:0000313" key="17">
    <source>
        <dbReference type="EMBL" id="KAJ7954535.1"/>
    </source>
</evidence>
<evidence type="ECO:0000256" key="2">
    <source>
        <dbReference type="ARBA" id="ARBA00001947"/>
    </source>
</evidence>
<dbReference type="SMART" id="SM00647">
    <property type="entry name" value="IBR"/>
    <property type="match status" value="2"/>
</dbReference>
<dbReference type="PROSITE" id="PS50089">
    <property type="entry name" value="ZF_RING_2"/>
    <property type="match status" value="1"/>
</dbReference>
<dbReference type="InterPro" id="IPR002867">
    <property type="entry name" value="IBR_dom"/>
</dbReference>
<evidence type="ECO:0000256" key="9">
    <source>
        <dbReference type="ARBA" id="ARBA00022737"/>
    </source>
</evidence>
<name>A0AAD7LC32_QUISA</name>
<feature type="domain" description="RING-type" evidence="14">
    <location>
        <begin position="127"/>
        <end position="173"/>
    </location>
</feature>
<evidence type="ECO:0000256" key="13">
    <source>
        <dbReference type="PROSITE-ProRule" id="PRU00322"/>
    </source>
</evidence>
<dbReference type="Pfam" id="PF22605">
    <property type="entry name" value="IBR_2"/>
    <property type="match status" value="1"/>
</dbReference>
<comment type="catalytic activity">
    <reaction evidence="1">
        <text>[E2 ubiquitin-conjugating enzyme]-S-ubiquitinyl-L-cysteine + [acceptor protein]-L-lysine = [E2 ubiquitin-conjugating enzyme]-L-cysteine + [acceptor protein]-N(6)-ubiquitinyl-L-lysine.</text>
        <dbReference type="EC" id="2.3.2.31"/>
    </reaction>
</comment>
<feature type="domain" description="RanBP2-type" evidence="15">
    <location>
        <begin position="515"/>
        <end position="544"/>
    </location>
</feature>
<dbReference type="Gene3D" id="3.30.40.10">
    <property type="entry name" value="Zinc/RING finger domain, C3HC4 (zinc finger)"/>
    <property type="match status" value="1"/>
</dbReference>
<comment type="caution">
    <text evidence="17">The sequence shown here is derived from an EMBL/GenBank/DDBJ whole genome shotgun (WGS) entry which is preliminary data.</text>
</comment>
<protein>
    <recommendedName>
        <fullName evidence="6">RBR-type E3 ubiquitin transferase</fullName>
        <ecNumber evidence="6">2.3.2.31</ecNumber>
    </recommendedName>
</protein>
<dbReference type="PROSITE" id="PS50199">
    <property type="entry name" value="ZF_RANBP2_2"/>
    <property type="match status" value="1"/>
</dbReference>
<evidence type="ECO:0000256" key="8">
    <source>
        <dbReference type="ARBA" id="ARBA00022723"/>
    </source>
</evidence>
<evidence type="ECO:0000256" key="10">
    <source>
        <dbReference type="ARBA" id="ARBA00022771"/>
    </source>
</evidence>
<gene>
    <name evidence="17" type="ORF">O6P43_026105</name>
</gene>
<dbReference type="SUPFAM" id="SSF57850">
    <property type="entry name" value="RING/U-box"/>
    <property type="match status" value="3"/>
</dbReference>
<dbReference type="FunFam" id="3.30.40.10:FF:000019">
    <property type="entry name" value="RBR-type E3 ubiquitin transferase"/>
    <property type="match status" value="1"/>
</dbReference>
<evidence type="ECO:0000256" key="3">
    <source>
        <dbReference type="ARBA" id="ARBA00003976"/>
    </source>
</evidence>
<keyword evidence="10 13" id="KW-0863">Zinc-finger</keyword>
<dbReference type="AlphaFoldDB" id="A0AAD7LC32"/>
<dbReference type="PANTHER" id="PTHR11685">
    <property type="entry name" value="RBR FAMILY RING FINGER AND IBR DOMAIN-CONTAINING"/>
    <property type="match status" value="1"/>
</dbReference>
<comment type="cofactor">
    <cofactor evidence="2">
        <name>Zn(2+)</name>
        <dbReference type="ChEBI" id="CHEBI:29105"/>
    </cofactor>
</comment>
<keyword evidence="12" id="KW-0862">Zinc</keyword>
<dbReference type="GO" id="GO:0008270">
    <property type="term" value="F:zinc ion binding"/>
    <property type="evidence" value="ECO:0007669"/>
    <property type="project" value="UniProtKB-KW"/>
</dbReference>
<evidence type="ECO:0000256" key="5">
    <source>
        <dbReference type="ARBA" id="ARBA00005884"/>
    </source>
</evidence>
<evidence type="ECO:0000259" key="14">
    <source>
        <dbReference type="PROSITE" id="PS50089"/>
    </source>
</evidence>
<dbReference type="Proteomes" id="UP001163823">
    <property type="component" value="Chromosome 10"/>
</dbReference>
<keyword evidence="18" id="KW-1185">Reference proteome</keyword>
<dbReference type="GO" id="GO:0061630">
    <property type="term" value="F:ubiquitin protein ligase activity"/>
    <property type="evidence" value="ECO:0007669"/>
    <property type="project" value="UniProtKB-EC"/>
</dbReference>
<dbReference type="GO" id="GO:0016567">
    <property type="term" value="P:protein ubiquitination"/>
    <property type="evidence" value="ECO:0007669"/>
    <property type="project" value="InterPro"/>
</dbReference>
<dbReference type="EC" id="2.3.2.31" evidence="6"/>
<evidence type="ECO:0000256" key="6">
    <source>
        <dbReference type="ARBA" id="ARBA00012251"/>
    </source>
</evidence>
<dbReference type="InterPro" id="IPR001841">
    <property type="entry name" value="Znf_RING"/>
</dbReference>
<evidence type="ECO:0000256" key="11">
    <source>
        <dbReference type="ARBA" id="ARBA00022786"/>
    </source>
</evidence>
<dbReference type="Gene3D" id="1.20.120.1750">
    <property type="match status" value="1"/>
</dbReference>
<dbReference type="InterPro" id="IPR045840">
    <property type="entry name" value="Ariadne"/>
</dbReference>
<dbReference type="KEGG" id="qsa:O6P43_026105"/>